<organism evidence="10 11">
    <name type="scientific">Candidatus Proximibacter danicus</name>
    <dbReference type="NCBI Taxonomy" id="2954365"/>
    <lineage>
        <taxon>Bacteria</taxon>
        <taxon>Pseudomonadati</taxon>
        <taxon>Pseudomonadota</taxon>
        <taxon>Betaproteobacteria</taxon>
        <taxon>Candidatus Proximibacter</taxon>
    </lineage>
</organism>
<evidence type="ECO:0000256" key="3">
    <source>
        <dbReference type="ARBA" id="ARBA00021718"/>
    </source>
</evidence>
<dbReference type="InterPro" id="IPR002191">
    <property type="entry name" value="Bac_export_3"/>
</dbReference>
<dbReference type="Proteomes" id="UP000886689">
    <property type="component" value="Unassembled WGS sequence"/>
</dbReference>
<dbReference type="NCBIfam" id="TIGR01402">
    <property type="entry name" value="fliQ"/>
    <property type="match status" value="1"/>
</dbReference>
<dbReference type="GO" id="GO:0044780">
    <property type="term" value="P:bacterial-type flagellum assembly"/>
    <property type="evidence" value="ECO:0007669"/>
    <property type="project" value="InterPro"/>
</dbReference>
<keyword evidence="10" id="KW-0969">Cilium</keyword>
<evidence type="ECO:0000313" key="11">
    <source>
        <dbReference type="Proteomes" id="UP000886689"/>
    </source>
</evidence>
<keyword evidence="7 9" id="KW-0472">Membrane</keyword>
<evidence type="ECO:0000256" key="9">
    <source>
        <dbReference type="RuleBase" id="RU364090"/>
    </source>
</evidence>
<dbReference type="GO" id="GO:0005886">
    <property type="term" value="C:plasma membrane"/>
    <property type="evidence" value="ECO:0007669"/>
    <property type="project" value="UniProtKB-SubCell"/>
</dbReference>
<feature type="transmembrane region" description="Helical" evidence="9">
    <location>
        <begin position="51"/>
        <end position="70"/>
    </location>
</feature>
<keyword evidence="10" id="KW-0282">Flagellum</keyword>
<reference evidence="10" key="1">
    <citation type="submission" date="2020-10" db="EMBL/GenBank/DDBJ databases">
        <title>Connecting structure to function with the recovery of over 1000 high-quality activated sludge metagenome-assembled genomes encoding full-length rRNA genes using long-read sequencing.</title>
        <authorList>
            <person name="Singleton C.M."/>
            <person name="Petriglieri F."/>
            <person name="Kristensen J.M."/>
            <person name="Kirkegaard R.H."/>
            <person name="Michaelsen T.Y."/>
            <person name="Andersen M.H."/>
            <person name="Karst S.M."/>
            <person name="Dueholm M.S."/>
            <person name="Nielsen P.H."/>
            <person name="Albertsen M."/>
        </authorList>
    </citation>
    <scope>NUCLEOTIDE SEQUENCE</scope>
    <source>
        <strain evidence="10">Hirt_18-Q3-R61-65_BATAC.395</strain>
    </source>
</reference>
<dbReference type="PRINTS" id="PR00952">
    <property type="entry name" value="TYPE3IMQPROT"/>
</dbReference>
<gene>
    <name evidence="9 10" type="primary">fliQ</name>
    <name evidence="10" type="ORF">IPL58_02325</name>
</gene>
<dbReference type="InterPro" id="IPR006305">
    <property type="entry name" value="FliQ"/>
</dbReference>
<evidence type="ECO:0000256" key="7">
    <source>
        <dbReference type="ARBA" id="ARBA00023136"/>
    </source>
</evidence>
<dbReference type="EMBL" id="JADJUC010000002">
    <property type="protein sequence ID" value="MBK8523046.1"/>
    <property type="molecule type" value="Genomic_DNA"/>
</dbReference>
<evidence type="ECO:0000256" key="8">
    <source>
        <dbReference type="ARBA" id="ARBA00023143"/>
    </source>
</evidence>
<accession>A0A9D7PP99</accession>
<dbReference type="AlphaFoldDB" id="A0A9D7PP99"/>
<comment type="similarity">
    <text evidence="2 9">Belongs to the FliQ/MopD/SpaQ family.</text>
</comment>
<protein>
    <recommendedName>
        <fullName evidence="3 9">Flagellar biosynthetic protein FliQ</fullName>
    </recommendedName>
</protein>
<comment type="caution">
    <text evidence="10">The sequence shown here is derived from an EMBL/GenBank/DDBJ whole genome shotgun (WGS) entry which is preliminary data.</text>
</comment>
<comment type="function">
    <text evidence="9">Role in flagellar biosynthesis.</text>
</comment>
<dbReference type="PANTHER" id="PTHR34040">
    <property type="entry name" value="FLAGELLAR BIOSYNTHETIC PROTEIN FLIQ"/>
    <property type="match status" value="1"/>
</dbReference>
<keyword evidence="4 9" id="KW-1003">Cell membrane</keyword>
<keyword evidence="6 9" id="KW-1133">Transmembrane helix</keyword>
<dbReference type="GO" id="GO:0009306">
    <property type="term" value="P:protein secretion"/>
    <property type="evidence" value="ECO:0007669"/>
    <property type="project" value="InterPro"/>
</dbReference>
<sequence>MTPQTVMELGRQALEITLLVSAPMLMAALVTGLIVSIFQAATQINESTLSFIPRLVVMFITLIFAGPWMLQLMIDYIRRLFDAIPGMIG</sequence>
<evidence type="ECO:0000313" key="10">
    <source>
        <dbReference type="EMBL" id="MBK8523046.1"/>
    </source>
</evidence>
<proteinExistence type="inferred from homology"/>
<dbReference type="PANTHER" id="PTHR34040:SF2">
    <property type="entry name" value="FLAGELLAR BIOSYNTHETIC PROTEIN FLIQ"/>
    <property type="match status" value="1"/>
</dbReference>
<keyword evidence="5 9" id="KW-0812">Transmembrane</keyword>
<keyword evidence="10" id="KW-0966">Cell projection</keyword>
<evidence type="ECO:0000256" key="2">
    <source>
        <dbReference type="ARBA" id="ARBA00006156"/>
    </source>
</evidence>
<dbReference type="PIRSF" id="PIRSF004669">
    <property type="entry name" value="FliQ"/>
    <property type="match status" value="1"/>
</dbReference>
<dbReference type="GO" id="GO:0009425">
    <property type="term" value="C:bacterial-type flagellum basal body"/>
    <property type="evidence" value="ECO:0007669"/>
    <property type="project" value="UniProtKB-SubCell"/>
</dbReference>
<name>A0A9D7PP99_9PROT</name>
<keyword evidence="8 9" id="KW-0975">Bacterial flagellum</keyword>
<comment type="subcellular location">
    <subcellularLocation>
        <location evidence="1 9">Cell membrane</location>
        <topology evidence="1">Multi-pass membrane protein</topology>
    </subcellularLocation>
    <subcellularLocation>
        <location evidence="9">Bacterial flagellum basal body</location>
    </subcellularLocation>
</comment>
<evidence type="ECO:0000256" key="4">
    <source>
        <dbReference type="ARBA" id="ARBA00022475"/>
    </source>
</evidence>
<evidence type="ECO:0000256" key="1">
    <source>
        <dbReference type="ARBA" id="ARBA00004651"/>
    </source>
</evidence>
<evidence type="ECO:0000256" key="6">
    <source>
        <dbReference type="ARBA" id="ARBA00022989"/>
    </source>
</evidence>
<dbReference type="Pfam" id="PF01313">
    <property type="entry name" value="Bac_export_3"/>
    <property type="match status" value="1"/>
</dbReference>
<feature type="transmembrane region" description="Helical" evidence="9">
    <location>
        <begin position="16"/>
        <end position="39"/>
    </location>
</feature>
<evidence type="ECO:0000256" key="5">
    <source>
        <dbReference type="ARBA" id="ARBA00022692"/>
    </source>
</evidence>